<evidence type="ECO:0000313" key="3">
    <source>
        <dbReference type="EMBL" id="CAF3632109.1"/>
    </source>
</evidence>
<dbReference type="Proteomes" id="UP000677228">
    <property type="component" value="Unassembled WGS sequence"/>
</dbReference>
<protein>
    <submittedName>
        <fullName evidence="2">Uncharacterized protein</fullName>
    </submittedName>
</protein>
<dbReference type="Proteomes" id="UP000663829">
    <property type="component" value="Unassembled WGS sequence"/>
</dbReference>
<dbReference type="Proteomes" id="UP000681722">
    <property type="component" value="Unassembled WGS sequence"/>
</dbReference>
<reference evidence="2" key="1">
    <citation type="submission" date="2021-02" db="EMBL/GenBank/DDBJ databases">
        <authorList>
            <person name="Nowell W R."/>
        </authorList>
    </citation>
    <scope>NUCLEOTIDE SEQUENCE</scope>
</reference>
<dbReference type="EMBL" id="CAJNOQ010009655">
    <property type="protein sequence ID" value="CAF1230715.1"/>
    <property type="molecule type" value="Genomic_DNA"/>
</dbReference>
<dbReference type="EMBL" id="CAJOBA010002148">
    <property type="protein sequence ID" value="CAF3632109.1"/>
    <property type="molecule type" value="Genomic_DNA"/>
</dbReference>
<dbReference type="Proteomes" id="UP000682733">
    <property type="component" value="Unassembled WGS sequence"/>
</dbReference>
<dbReference type="EMBL" id="CAJOBC010009659">
    <property type="protein sequence ID" value="CAF3993401.1"/>
    <property type="molecule type" value="Genomic_DNA"/>
</dbReference>
<evidence type="ECO:0000313" key="4">
    <source>
        <dbReference type="EMBL" id="CAF3993401.1"/>
    </source>
</evidence>
<sequence length="77" mass="9152">MNKLWTGDLDDDRIKSCFNYETRDFIMETYTTKSAIDYKNISVAVIQKYPRLTEKQGFELISLSTPRAQCFYFICLY</sequence>
<comment type="caution">
    <text evidence="2">The sequence shown here is derived from an EMBL/GenBank/DDBJ whole genome shotgun (WGS) entry which is preliminary data.</text>
</comment>
<accession>A0A814YI76</accession>
<organism evidence="2 5">
    <name type="scientific">Didymodactylos carnosus</name>
    <dbReference type="NCBI Taxonomy" id="1234261"/>
    <lineage>
        <taxon>Eukaryota</taxon>
        <taxon>Metazoa</taxon>
        <taxon>Spiralia</taxon>
        <taxon>Gnathifera</taxon>
        <taxon>Rotifera</taxon>
        <taxon>Eurotatoria</taxon>
        <taxon>Bdelloidea</taxon>
        <taxon>Philodinida</taxon>
        <taxon>Philodinidae</taxon>
        <taxon>Didymodactylos</taxon>
    </lineage>
</organism>
<dbReference type="AlphaFoldDB" id="A0A814YI76"/>
<evidence type="ECO:0000313" key="1">
    <source>
        <dbReference type="EMBL" id="CAF0846893.1"/>
    </source>
</evidence>
<keyword evidence="5" id="KW-1185">Reference proteome</keyword>
<name>A0A814YI76_9BILA</name>
<evidence type="ECO:0000313" key="5">
    <source>
        <dbReference type="Proteomes" id="UP000663829"/>
    </source>
</evidence>
<proteinExistence type="predicted"/>
<dbReference type="EMBL" id="CAJNOK010002148">
    <property type="protein sequence ID" value="CAF0846893.1"/>
    <property type="molecule type" value="Genomic_DNA"/>
</dbReference>
<evidence type="ECO:0000313" key="2">
    <source>
        <dbReference type="EMBL" id="CAF1230715.1"/>
    </source>
</evidence>
<gene>
    <name evidence="2" type="ORF">GPM918_LOCUS25160</name>
    <name evidence="1" type="ORF">OVA965_LOCUS6938</name>
    <name evidence="4" type="ORF">SRO942_LOCUS25166</name>
    <name evidence="3" type="ORF">TMI583_LOCUS6934</name>
</gene>